<comment type="subcellular location">
    <subcellularLocation>
        <location evidence="1">Membrane</location>
        <topology evidence="1">Multi-pass membrane protein</topology>
    </subcellularLocation>
</comment>
<evidence type="ECO:0000256" key="2">
    <source>
        <dbReference type="ARBA" id="ARBA00022692"/>
    </source>
</evidence>
<dbReference type="EMBL" id="MDYQ01000039">
    <property type="protein sequence ID" value="PRP85791.1"/>
    <property type="molecule type" value="Genomic_DNA"/>
</dbReference>
<feature type="transmembrane region" description="Helical" evidence="5">
    <location>
        <begin position="119"/>
        <end position="140"/>
    </location>
</feature>
<feature type="transmembrane region" description="Helical" evidence="5">
    <location>
        <begin position="147"/>
        <end position="164"/>
    </location>
</feature>
<evidence type="ECO:0000259" key="6">
    <source>
        <dbReference type="Pfam" id="PF03151"/>
    </source>
</evidence>
<comment type="caution">
    <text evidence="7">The sequence shown here is derived from an EMBL/GenBank/DDBJ whole genome shotgun (WGS) entry which is preliminary data.</text>
</comment>
<feature type="transmembrane region" description="Helical" evidence="5">
    <location>
        <begin position="244"/>
        <end position="270"/>
    </location>
</feature>
<dbReference type="OrthoDB" id="5547497at2759"/>
<name>A0A2P6NPB1_9EUKA</name>
<keyword evidence="3 5" id="KW-1133">Transmembrane helix</keyword>
<dbReference type="AlphaFoldDB" id="A0A2P6NPB1"/>
<evidence type="ECO:0000256" key="5">
    <source>
        <dbReference type="SAM" id="Phobius"/>
    </source>
</evidence>
<keyword evidence="7" id="KW-0762">Sugar transport</keyword>
<dbReference type="GO" id="GO:0016020">
    <property type="term" value="C:membrane"/>
    <property type="evidence" value="ECO:0007669"/>
    <property type="project" value="UniProtKB-SubCell"/>
</dbReference>
<keyword evidence="7" id="KW-0813">Transport</keyword>
<feature type="transmembrane region" description="Helical" evidence="5">
    <location>
        <begin position="170"/>
        <end position="191"/>
    </location>
</feature>
<dbReference type="PANTHER" id="PTHR11132">
    <property type="entry name" value="SOLUTE CARRIER FAMILY 35"/>
    <property type="match status" value="1"/>
</dbReference>
<feature type="transmembrane region" description="Helical" evidence="5">
    <location>
        <begin position="203"/>
        <end position="224"/>
    </location>
</feature>
<keyword evidence="2 5" id="KW-0812">Transmembrane</keyword>
<dbReference type="Proteomes" id="UP000241769">
    <property type="component" value="Unassembled WGS sequence"/>
</dbReference>
<dbReference type="InterPro" id="IPR037185">
    <property type="entry name" value="EmrE-like"/>
</dbReference>
<dbReference type="InParanoid" id="A0A2P6NPB1"/>
<dbReference type="InterPro" id="IPR004853">
    <property type="entry name" value="Sugar_P_trans_dom"/>
</dbReference>
<evidence type="ECO:0000313" key="7">
    <source>
        <dbReference type="EMBL" id="PRP85791.1"/>
    </source>
</evidence>
<feature type="transmembrane region" description="Helical" evidence="5">
    <location>
        <begin position="282"/>
        <end position="315"/>
    </location>
</feature>
<evidence type="ECO:0000313" key="8">
    <source>
        <dbReference type="Proteomes" id="UP000241769"/>
    </source>
</evidence>
<feature type="domain" description="Sugar phosphate transporter" evidence="6">
    <location>
        <begin position="44"/>
        <end position="316"/>
    </location>
</feature>
<feature type="transmembrane region" description="Helical" evidence="5">
    <location>
        <begin position="61"/>
        <end position="82"/>
    </location>
</feature>
<keyword evidence="4 5" id="KW-0472">Membrane</keyword>
<dbReference type="Pfam" id="PF03151">
    <property type="entry name" value="TPT"/>
    <property type="match status" value="1"/>
</dbReference>
<evidence type="ECO:0000256" key="1">
    <source>
        <dbReference type="ARBA" id="ARBA00004141"/>
    </source>
</evidence>
<dbReference type="SUPFAM" id="SSF103481">
    <property type="entry name" value="Multidrug resistance efflux transporter EmrE"/>
    <property type="match status" value="1"/>
</dbReference>
<dbReference type="STRING" id="1890364.A0A2P6NPB1"/>
<feature type="transmembrane region" description="Helical" evidence="5">
    <location>
        <begin position="31"/>
        <end position="49"/>
    </location>
</feature>
<gene>
    <name evidence="7" type="ORF">PROFUN_05983</name>
</gene>
<accession>A0A2P6NPB1</accession>
<keyword evidence="8" id="KW-1185">Reference proteome</keyword>
<evidence type="ECO:0000256" key="3">
    <source>
        <dbReference type="ARBA" id="ARBA00022989"/>
    </source>
</evidence>
<proteinExistence type="predicted"/>
<protein>
    <submittedName>
        <fullName evidence="7">Nucleotide/sugar transporter family protein</fullName>
    </submittedName>
</protein>
<sequence length="319" mass="35015">MATNRAPDLSIEVSEDVKPVEKAQQAASRTIGYFAMVANGLSAVIMIAANKQLFRSGFNFVATLTWIHFLITAAVLHVMLRFKFFEYKQLPWKEVAKVSSICTMSIVFMNLSLKYNTIGVYQLSKLLSIPLMVTIEYLFYDKVFSTQTLYALAILVIGVAISTVREVSLTPFGTVLIIIAVISQSIGQILVGTKQKELQASPTLLVFYQMHFNALFILPIIPFTDNLSPDSPGNLWQLQWTYNITTAALGSCAIAAILNVSSFFVVGIFSPVTYSVVGHAKTISVILIGVVFFGESATITVVIGVLVAIGGVWWYSTLK</sequence>
<evidence type="ECO:0000256" key="4">
    <source>
        <dbReference type="ARBA" id="ARBA00023136"/>
    </source>
</evidence>
<reference evidence="7 8" key="1">
    <citation type="journal article" date="2018" name="Genome Biol. Evol.">
        <title>Multiple Roots of Fruiting Body Formation in Amoebozoa.</title>
        <authorList>
            <person name="Hillmann F."/>
            <person name="Forbes G."/>
            <person name="Novohradska S."/>
            <person name="Ferling I."/>
            <person name="Riege K."/>
            <person name="Groth M."/>
            <person name="Westermann M."/>
            <person name="Marz M."/>
            <person name="Spaller T."/>
            <person name="Winckler T."/>
            <person name="Schaap P."/>
            <person name="Glockner G."/>
        </authorList>
    </citation>
    <scope>NUCLEOTIDE SEQUENCE [LARGE SCALE GENOMIC DNA]</scope>
    <source>
        <strain evidence="7 8">Jena</strain>
    </source>
</reference>
<dbReference type="InterPro" id="IPR050186">
    <property type="entry name" value="TPT_transporter"/>
</dbReference>
<organism evidence="7 8">
    <name type="scientific">Planoprotostelium fungivorum</name>
    <dbReference type="NCBI Taxonomy" id="1890364"/>
    <lineage>
        <taxon>Eukaryota</taxon>
        <taxon>Amoebozoa</taxon>
        <taxon>Evosea</taxon>
        <taxon>Variosea</taxon>
        <taxon>Cavosteliida</taxon>
        <taxon>Cavosteliaceae</taxon>
        <taxon>Planoprotostelium</taxon>
    </lineage>
</organism>